<sequence length="54" mass="6022">MDALVAFAVDLGEVQRTGHDVVPGLRERGAGARIVAPRRWWVRIHGSRCRPSSR</sequence>
<reference evidence="1 2" key="1">
    <citation type="submission" date="2020-03" db="EMBL/GenBank/DDBJ databases">
        <title>Isolation and identification of active actinomycetes.</title>
        <authorList>
            <person name="Sun X."/>
        </authorList>
    </citation>
    <scope>NUCLEOTIDE SEQUENCE [LARGE SCALE GENOMIC DNA]</scope>
    <source>
        <strain evidence="1 2">NEAU-D13</strain>
    </source>
</reference>
<dbReference type="AlphaFoldDB" id="A0A7C9VWC9"/>
<comment type="caution">
    <text evidence="1">The sequence shown here is derived from an EMBL/GenBank/DDBJ whole genome shotgun (WGS) entry which is preliminary data.</text>
</comment>
<keyword evidence="2" id="KW-1185">Reference proteome</keyword>
<name>A0A7C9VWC9_9PSEU</name>
<organism evidence="1 2">
    <name type="scientific">Lentzea alba</name>
    <dbReference type="NCBI Taxonomy" id="2714351"/>
    <lineage>
        <taxon>Bacteria</taxon>
        <taxon>Bacillati</taxon>
        <taxon>Actinomycetota</taxon>
        <taxon>Actinomycetes</taxon>
        <taxon>Pseudonocardiales</taxon>
        <taxon>Pseudonocardiaceae</taxon>
        <taxon>Lentzea</taxon>
    </lineage>
</organism>
<dbReference type="RefSeq" id="WP_166046729.1">
    <property type="nucleotide sequence ID" value="NZ_JAAMPJ010000004.1"/>
</dbReference>
<dbReference type="Proteomes" id="UP000481360">
    <property type="component" value="Unassembled WGS sequence"/>
</dbReference>
<protein>
    <submittedName>
        <fullName evidence="1">Uncharacterized protein</fullName>
    </submittedName>
</protein>
<evidence type="ECO:0000313" key="2">
    <source>
        <dbReference type="Proteomes" id="UP000481360"/>
    </source>
</evidence>
<evidence type="ECO:0000313" key="1">
    <source>
        <dbReference type="EMBL" id="NGY60738.1"/>
    </source>
</evidence>
<proteinExistence type="predicted"/>
<dbReference type="EMBL" id="JAAMPJ010000004">
    <property type="protein sequence ID" value="NGY60738.1"/>
    <property type="molecule type" value="Genomic_DNA"/>
</dbReference>
<gene>
    <name evidence="1" type="ORF">G7043_17550</name>
</gene>
<accession>A0A7C9VWC9</accession>